<comment type="caution">
    <text evidence="1">The sequence shown here is derived from an EMBL/GenBank/DDBJ whole genome shotgun (WGS) entry which is preliminary data.</text>
</comment>
<evidence type="ECO:0000313" key="1">
    <source>
        <dbReference type="EMBL" id="KAL3122468.1"/>
    </source>
</evidence>
<dbReference type="Gene3D" id="2.60.210.10">
    <property type="entry name" value="Apoptosis, Tumor Necrosis Factor Receptor Associated Protein 2, Chain A"/>
    <property type="match status" value="1"/>
</dbReference>
<protein>
    <submittedName>
        <fullName evidence="1">Uncharacterized protein</fullName>
    </submittedName>
</protein>
<evidence type="ECO:0000313" key="2">
    <source>
        <dbReference type="Proteomes" id="UP001620626"/>
    </source>
</evidence>
<organism evidence="1 2">
    <name type="scientific">Heterodera trifolii</name>
    <dbReference type="NCBI Taxonomy" id="157864"/>
    <lineage>
        <taxon>Eukaryota</taxon>
        <taxon>Metazoa</taxon>
        <taxon>Ecdysozoa</taxon>
        <taxon>Nematoda</taxon>
        <taxon>Chromadorea</taxon>
        <taxon>Rhabditida</taxon>
        <taxon>Tylenchina</taxon>
        <taxon>Tylenchomorpha</taxon>
        <taxon>Tylenchoidea</taxon>
        <taxon>Heteroderidae</taxon>
        <taxon>Heteroderinae</taxon>
        <taxon>Heterodera</taxon>
    </lineage>
</organism>
<name>A0ABD2M4L4_9BILA</name>
<reference evidence="1 2" key="1">
    <citation type="submission" date="2024-10" db="EMBL/GenBank/DDBJ databases">
        <authorList>
            <person name="Kim D."/>
        </authorList>
    </citation>
    <scope>NUCLEOTIDE SEQUENCE [LARGE SCALE GENOMIC DNA]</scope>
    <source>
        <strain evidence="1">BH-2024</strain>
    </source>
</reference>
<sequence>MEKVLKKREYTDVEFLVGKDDKKEASQKKNIFKALHWADEQCRQNDIECSADNRGKMLDKVLPNIRFPLIPKEDFTKSVVSTDVLTMEEVISVYQHYSHPNLSDAPGLFPLKFLTHRRYKSEGTIEMEIDKVSEFAVEEVGSRRFSDAVDIGGMPWKILAEIKTKNESTEKWLGFFLCYDPKKGKKALTLFVNLQAKR</sequence>
<proteinExistence type="predicted"/>
<gene>
    <name evidence="1" type="ORF">niasHT_006348</name>
</gene>
<dbReference type="EMBL" id="JBICBT010000134">
    <property type="protein sequence ID" value="KAL3122468.1"/>
    <property type="molecule type" value="Genomic_DNA"/>
</dbReference>
<accession>A0ABD2M4L4</accession>
<dbReference type="AlphaFoldDB" id="A0ABD2M4L4"/>
<dbReference type="Proteomes" id="UP001620626">
    <property type="component" value="Unassembled WGS sequence"/>
</dbReference>
<keyword evidence="2" id="KW-1185">Reference proteome</keyword>
<dbReference type="InterPro" id="IPR008974">
    <property type="entry name" value="TRAF-like"/>
</dbReference>
<dbReference type="SUPFAM" id="SSF49599">
    <property type="entry name" value="TRAF domain-like"/>
    <property type="match status" value="1"/>
</dbReference>
<dbReference type="PANTHER" id="PTHR45774">
    <property type="entry name" value="BTB/POZ DOMAIN-CONTAINING"/>
    <property type="match status" value="1"/>
</dbReference>